<reference evidence="4 5" key="1">
    <citation type="journal article" date="2014" name="Genome Announc.">
        <title>Draft Genome Sequence of Cytophaga fermentans JCM 21142T, a Facultative Anaerobe Isolated from Marine Mud.</title>
        <authorList>
            <person name="Starns D."/>
            <person name="Oshima K."/>
            <person name="Suda W."/>
            <person name="Iino T."/>
            <person name="Yuki M."/>
            <person name="Inoue J."/>
            <person name="Kitamura K."/>
            <person name="Iida T."/>
            <person name="Darby A."/>
            <person name="Hattori M."/>
            <person name="Ohkuma M."/>
        </authorList>
    </citation>
    <scope>NUCLEOTIDE SEQUENCE [LARGE SCALE GENOMIC DNA]</scope>
    <source>
        <strain evidence="4 5">JCM 21142</strain>
    </source>
</reference>
<dbReference type="InterPro" id="IPR002347">
    <property type="entry name" value="SDR_fam"/>
</dbReference>
<dbReference type="EMBL" id="BAMD01000063">
    <property type="protein sequence ID" value="GAF04982.1"/>
    <property type="molecule type" value="Genomic_DNA"/>
</dbReference>
<dbReference type="SUPFAM" id="SSF51735">
    <property type="entry name" value="NAD(P)-binding Rossmann-fold domains"/>
    <property type="match status" value="1"/>
</dbReference>
<evidence type="ECO:0000256" key="2">
    <source>
        <dbReference type="ARBA" id="ARBA00023002"/>
    </source>
</evidence>
<keyword evidence="5" id="KW-1185">Reference proteome</keyword>
<comment type="caution">
    <text evidence="4">The sequence shown here is derived from an EMBL/GenBank/DDBJ whole genome shotgun (WGS) entry which is preliminary data.</text>
</comment>
<sequence length="310" mass="34273">MPLRRKKFCVKNGMNVRSELKRMMMKQNVLITGTSTGVGFESSILFARNNYKVYATMRNLKKSAALKAKIEEENLDIELLPLDVTSVESIQSAVDGIIKKDGKIDVLINNAGAGFAKTTEQSTEEEIRWVTEVNYHGVVFCTQAVLPFMRKQKSGRIISVTSVGGLVGQPFNELYCGAKFAVEGFMEGLASYVSDAFNIKITCVEPGGIATAFMASAIGKTAVDGQFASGEYLPIFERYMAGNQRRANESKEQVYQTGTEVAEVVLLVANNENPPLRMRTSKWAEDFCKLKTKADPDGTKLVRQIKESFL</sequence>
<dbReference type="PANTHER" id="PTHR43976:SF16">
    <property type="entry name" value="SHORT-CHAIN DEHYDROGENASE_REDUCTASE FAMILY PROTEIN"/>
    <property type="match status" value="1"/>
</dbReference>
<evidence type="ECO:0000313" key="5">
    <source>
        <dbReference type="Proteomes" id="UP000019402"/>
    </source>
</evidence>
<keyword evidence="2" id="KW-0560">Oxidoreductase</keyword>
<proteinExistence type="inferred from homology"/>
<organism evidence="4 5">
    <name type="scientific">Saccharicrinis fermentans DSM 9555 = JCM 21142</name>
    <dbReference type="NCBI Taxonomy" id="869213"/>
    <lineage>
        <taxon>Bacteria</taxon>
        <taxon>Pseudomonadati</taxon>
        <taxon>Bacteroidota</taxon>
        <taxon>Bacteroidia</taxon>
        <taxon>Marinilabiliales</taxon>
        <taxon>Marinilabiliaceae</taxon>
        <taxon>Saccharicrinis</taxon>
    </lineage>
</organism>
<evidence type="ECO:0000313" key="4">
    <source>
        <dbReference type="EMBL" id="GAF04982.1"/>
    </source>
</evidence>
<dbReference type="PANTHER" id="PTHR43976">
    <property type="entry name" value="SHORT CHAIN DEHYDROGENASE"/>
    <property type="match status" value="1"/>
</dbReference>
<gene>
    <name evidence="4" type="ORF">JCM21142_93705</name>
</gene>
<name>W7Y9F8_9BACT</name>
<evidence type="ECO:0000256" key="1">
    <source>
        <dbReference type="ARBA" id="ARBA00006484"/>
    </source>
</evidence>
<dbReference type="Pfam" id="PF00106">
    <property type="entry name" value="adh_short"/>
    <property type="match status" value="1"/>
</dbReference>
<dbReference type="PRINTS" id="PR00080">
    <property type="entry name" value="SDRFAMILY"/>
</dbReference>
<dbReference type="CDD" id="cd05374">
    <property type="entry name" value="17beta-HSD-like_SDR_c"/>
    <property type="match status" value="1"/>
</dbReference>
<dbReference type="GO" id="GO:0016491">
    <property type="term" value="F:oxidoreductase activity"/>
    <property type="evidence" value="ECO:0007669"/>
    <property type="project" value="UniProtKB-KW"/>
</dbReference>
<accession>W7Y9F8</accession>
<dbReference type="Gene3D" id="3.40.50.720">
    <property type="entry name" value="NAD(P)-binding Rossmann-like Domain"/>
    <property type="match status" value="1"/>
</dbReference>
<dbReference type="InterPro" id="IPR051911">
    <property type="entry name" value="SDR_oxidoreductase"/>
</dbReference>
<dbReference type="PROSITE" id="PS00061">
    <property type="entry name" value="ADH_SHORT"/>
    <property type="match status" value="1"/>
</dbReference>
<dbReference type="InterPro" id="IPR020904">
    <property type="entry name" value="Sc_DH/Rdtase_CS"/>
</dbReference>
<dbReference type="STRING" id="869213.GCA_000517085_02491"/>
<evidence type="ECO:0000256" key="3">
    <source>
        <dbReference type="RuleBase" id="RU000363"/>
    </source>
</evidence>
<protein>
    <submittedName>
        <fullName evidence="4">Cyclopentanol dehydrogenase</fullName>
    </submittedName>
</protein>
<dbReference type="PRINTS" id="PR00081">
    <property type="entry name" value="GDHRDH"/>
</dbReference>
<comment type="similarity">
    <text evidence="1 3">Belongs to the short-chain dehydrogenases/reductases (SDR) family.</text>
</comment>
<dbReference type="Proteomes" id="UP000019402">
    <property type="component" value="Unassembled WGS sequence"/>
</dbReference>
<dbReference type="InterPro" id="IPR036291">
    <property type="entry name" value="NAD(P)-bd_dom_sf"/>
</dbReference>
<dbReference type="eggNOG" id="COG4221">
    <property type="taxonomic scope" value="Bacteria"/>
</dbReference>
<dbReference type="AlphaFoldDB" id="W7Y9F8"/>